<dbReference type="InterPro" id="IPR056150">
    <property type="entry name" value="WD40_CDC20-Fz"/>
</dbReference>
<keyword evidence="11" id="KW-1185">Reference proteome</keyword>
<dbReference type="Gene3D" id="2.130.10.10">
    <property type="entry name" value="YVTN repeat-like/Quinoprotein amine dehydrogenase"/>
    <property type="match status" value="1"/>
</dbReference>
<sequence length="675" mass="70359">MDAIGSFVAKKAFESKVDSLSKNFTSSLGLGGDEEGGGGSGSSAGEVEKRTRQSREAREAEERQLREREEAHKKRKENNLAKANALREKYGLPTDAPQSSSRRDAASTTPYKGSSSPNGFSRAGGGTTTKSSSSNSGSSSPVASPRAGRRKGSGLCVGDRFIPARNSAPLDLDLSHFKLLRREGAPATTGSGGRKENTLPSPSAHHNAATLPSSSTTATAAGAADTTPAKEEYRSLLERTLLGSEGRLATRVLSFSAASSASASPASDLHLGGSAAAGGNAPPTAAGPNSATGAASPLRGAASPHRILHVERERAAASSAAVASSPSSPLARRRAPRRLPSSAERVLDAPDLVDDYYLNLVDWSGQNVVAVALGPSVYLWNSGSGAITQLVSLGEDEGLVTSVSFSAGGGDLVAVGTQAGEVQLWDVGAARRVRRILGHSGRVGASSWNPTHAGLLSTGSRDALVLTHDSRAARPVIATHDMHSQEVCGVRWSPDGTQLATGGNDNLLCVWDASASWSSAGDADKPRHVMEQHTAAVKALAWCPWQANLLASGGGTADRCIRFWNTATGGCSNAIDTKSQVCALQWSKHSRELVSSHGFSQNQLIVWNYPSMSKVGELTGHTSRVLHLALSPDGTTAVSAAGDETLRFWRLFEPKAPTADRASSPCSVLRRLDIR</sequence>
<proteinExistence type="inferred from homology"/>
<evidence type="ECO:0000256" key="3">
    <source>
        <dbReference type="ARBA" id="ARBA00022618"/>
    </source>
</evidence>
<keyword evidence="4" id="KW-0677">Repeat</keyword>
<feature type="compositionally biased region" description="Low complexity" evidence="8">
    <location>
        <begin position="208"/>
        <end position="227"/>
    </location>
</feature>
<accession>L8HB85</accession>
<feature type="compositionally biased region" description="Low complexity" evidence="8">
    <location>
        <begin position="274"/>
        <end position="297"/>
    </location>
</feature>
<evidence type="ECO:0000256" key="6">
    <source>
        <dbReference type="ARBA" id="ARBA00023306"/>
    </source>
</evidence>
<feature type="compositionally biased region" description="Basic and acidic residues" evidence="8">
    <location>
        <begin position="46"/>
        <end position="72"/>
    </location>
</feature>
<dbReference type="GO" id="GO:1990757">
    <property type="term" value="F:ubiquitin ligase activator activity"/>
    <property type="evidence" value="ECO:0007669"/>
    <property type="project" value="TreeGrafter"/>
</dbReference>
<dbReference type="VEuPathDB" id="AmoebaDB:ACA1_149520"/>
<dbReference type="AlphaFoldDB" id="L8HB85"/>
<dbReference type="InterPro" id="IPR015943">
    <property type="entry name" value="WD40/YVTN_repeat-like_dom_sf"/>
</dbReference>
<evidence type="ECO:0000256" key="7">
    <source>
        <dbReference type="PROSITE-ProRule" id="PRU00221"/>
    </source>
</evidence>
<dbReference type="GO" id="GO:0051301">
    <property type="term" value="P:cell division"/>
    <property type="evidence" value="ECO:0007669"/>
    <property type="project" value="UniProtKB-KW"/>
</dbReference>
<dbReference type="RefSeq" id="XP_004351561.1">
    <property type="nucleotide sequence ID" value="XM_004351509.1"/>
</dbReference>
<dbReference type="SMART" id="SM00320">
    <property type="entry name" value="WD40"/>
    <property type="match status" value="6"/>
</dbReference>
<dbReference type="STRING" id="1257118.L8HB85"/>
<dbReference type="OrthoDB" id="10263272at2759"/>
<dbReference type="EMBL" id="KB007870">
    <property type="protein sequence ID" value="ELR22784.1"/>
    <property type="molecule type" value="Genomic_DNA"/>
</dbReference>
<gene>
    <name evidence="10" type="ORF">ACA1_149520</name>
</gene>
<evidence type="ECO:0000313" key="11">
    <source>
        <dbReference type="Proteomes" id="UP000011083"/>
    </source>
</evidence>
<keyword evidence="3" id="KW-0132">Cell division</keyword>
<dbReference type="PROSITE" id="PS50294">
    <property type="entry name" value="WD_REPEATS_REGION"/>
    <property type="match status" value="2"/>
</dbReference>
<evidence type="ECO:0000259" key="9">
    <source>
        <dbReference type="Pfam" id="PF24807"/>
    </source>
</evidence>
<feature type="repeat" description="WD" evidence="7">
    <location>
        <begin position="618"/>
        <end position="651"/>
    </location>
</feature>
<feature type="compositionally biased region" description="Polar residues" evidence="8">
    <location>
        <begin position="96"/>
        <end position="119"/>
    </location>
</feature>
<dbReference type="GO" id="GO:0005680">
    <property type="term" value="C:anaphase-promoting complex"/>
    <property type="evidence" value="ECO:0007669"/>
    <property type="project" value="TreeGrafter"/>
</dbReference>
<evidence type="ECO:0000256" key="5">
    <source>
        <dbReference type="ARBA" id="ARBA00022776"/>
    </source>
</evidence>
<feature type="region of interest" description="Disordered" evidence="8">
    <location>
        <begin position="183"/>
        <end position="229"/>
    </location>
</feature>
<dbReference type="Pfam" id="PF24807">
    <property type="entry name" value="WD40_CDC20-Fz"/>
    <property type="match status" value="1"/>
</dbReference>
<feature type="domain" description="CDC20/Fizzy WD40" evidence="9">
    <location>
        <begin position="347"/>
        <end position="649"/>
    </location>
</feature>
<protein>
    <submittedName>
        <fullName evidence="10">WD domain, Gbeta repeat-containing protein</fullName>
    </submittedName>
</protein>
<dbReference type="PROSITE" id="PS50082">
    <property type="entry name" value="WD_REPEATS_2"/>
    <property type="match status" value="3"/>
</dbReference>
<keyword evidence="5" id="KW-0498">Mitosis</keyword>
<dbReference type="KEGG" id="acan:ACA1_149520"/>
<evidence type="ECO:0000256" key="1">
    <source>
        <dbReference type="ARBA" id="ARBA00006445"/>
    </source>
</evidence>
<dbReference type="InterPro" id="IPR011047">
    <property type="entry name" value="Quinoprotein_ADH-like_sf"/>
</dbReference>
<feature type="repeat" description="WD" evidence="7">
    <location>
        <begin position="393"/>
        <end position="435"/>
    </location>
</feature>
<dbReference type="GO" id="GO:0031145">
    <property type="term" value="P:anaphase-promoting complex-dependent catabolic process"/>
    <property type="evidence" value="ECO:0007669"/>
    <property type="project" value="TreeGrafter"/>
</dbReference>
<evidence type="ECO:0000256" key="2">
    <source>
        <dbReference type="ARBA" id="ARBA00022574"/>
    </source>
</evidence>
<feature type="region of interest" description="Disordered" evidence="8">
    <location>
        <begin position="16"/>
        <end position="162"/>
    </location>
</feature>
<dbReference type="PANTHER" id="PTHR19918:SF8">
    <property type="entry name" value="FI02843P"/>
    <property type="match status" value="1"/>
</dbReference>
<feature type="repeat" description="WD" evidence="7">
    <location>
        <begin position="480"/>
        <end position="512"/>
    </location>
</feature>
<dbReference type="InterPro" id="IPR001680">
    <property type="entry name" value="WD40_rpt"/>
</dbReference>
<evidence type="ECO:0000256" key="4">
    <source>
        <dbReference type="ARBA" id="ARBA00022737"/>
    </source>
</evidence>
<evidence type="ECO:0000313" key="10">
    <source>
        <dbReference type="EMBL" id="ELR22784.1"/>
    </source>
</evidence>
<evidence type="ECO:0000256" key="8">
    <source>
        <dbReference type="SAM" id="MobiDB-lite"/>
    </source>
</evidence>
<reference evidence="10 11" key="1">
    <citation type="journal article" date="2013" name="Genome Biol.">
        <title>Genome of Acanthamoeba castellanii highlights extensive lateral gene transfer and early evolution of tyrosine kinase signaling.</title>
        <authorList>
            <person name="Clarke M."/>
            <person name="Lohan A.J."/>
            <person name="Liu B."/>
            <person name="Lagkouvardos I."/>
            <person name="Roy S."/>
            <person name="Zafar N."/>
            <person name="Bertelli C."/>
            <person name="Schilde C."/>
            <person name="Kianianmomeni A."/>
            <person name="Burglin T.R."/>
            <person name="Frech C."/>
            <person name="Turcotte B."/>
            <person name="Kopec K.O."/>
            <person name="Synnott J.M."/>
            <person name="Choo C."/>
            <person name="Paponov I."/>
            <person name="Finkler A."/>
            <person name="Soon Heng Tan C."/>
            <person name="Hutchins A.P."/>
            <person name="Weinmeier T."/>
            <person name="Rattei T."/>
            <person name="Chu J.S."/>
            <person name="Gimenez G."/>
            <person name="Irimia M."/>
            <person name="Rigden D.J."/>
            <person name="Fitzpatrick D.A."/>
            <person name="Lorenzo-Morales J."/>
            <person name="Bateman A."/>
            <person name="Chiu C.H."/>
            <person name="Tang P."/>
            <person name="Hegemann P."/>
            <person name="Fromm H."/>
            <person name="Raoult D."/>
            <person name="Greub G."/>
            <person name="Miranda-Saavedra D."/>
            <person name="Chen N."/>
            <person name="Nash P."/>
            <person name="Ginger M.L."/>
            <person name="Horn M."/>
            <person name="Schaap P."/>
            <person name="Caler L."/>
            <person name="Loftus B."/>
        </authorList>
    </citation>
    <scope>NUCLEOTIDE SEQUENCE [LARGE SCALE GENOMIC DNA]</scope>
    <source>
        <strain evidence="10 11">Neff</strain>
    </source>
</reference>
<dbReference type="GO" id="GO:1905786">
    <property type="term" value="P:positive regulation of anaphase-promoting complex-dependent catabolic process"/>
    <property type="evidence" value="ECO:0007669"/>
    <property type="project" value="TreeGrafter"/>
</dbReference>
<organism evidence="10 11">
    <name type="scientific">Acanthamoeba castellanii (strain ATCC 30010 / Neff)</name>
    <dbReference type="NCBI Taxonomy" id="1257118"/>
    <lineage>
        <taxon>Eukaryota</taxon>
        <taxon>Amoebozoa</taxon>
        <taxon>Discosea</taxon>
        <taxon>Longamoebia</taxon>
        <taxon>Centramoebida</taxon>
        <taxon>Acanthamoebidae</taxon>
        <taxon>Acanthamoeba</taxon>
    </lineage>
</organism>
<dbReference type="PANTHER" id="PTHR19918">
    <property type="entry name" value="CELL DIVISION CYCLE 20 CDC20 FIZZY -RELATED"/>
    <property type="match status" value="1"/>
</dbReference>
<feature type="region of interest" description="Disordered" evidence="8">
    <location>
        <begin position="318"/>
        <end position="342"/>
    </location>
</feature>
<dbReference type="SUPFAM" id="SSF50998">
    <property type="entry name" value="Quinoprotein alcohol dehydrogenase-like"/>
    <property type="match status" value="1"/>
</dbReference>
<keyword evidence="2 7" id="KW-0853">WD repeat</keyword>
<feature type="region of interest" description="Disordered" evidence="8">
    <location>
        <begin position="274"/>
        <end position="302"/>
    </location>
</feature>
<dbReference type="InterPro" id="IPR033010">
    <property type="entry name" value="Cdc20/Fizzy"/>
</dbReference>
<name>L8HB85_ACACF</name>
<dbReference type="GeneID" id="14923743"/>
<feature type="compositionally biased region" description="Low complexity" evidence="8">
    <location>
        <begin position="128"/>
        <end position="146"/>
    </location>
</feature>
<keyword evidence="6" id="KW-0131">Cell cycle</keyword>
<dbReference type="Proteomes" id="UP000011083">
    <property type="component" value="Unassembled WGS sequence"/>
</dbReference>
<dbReference type="GO" id="GO:0010997">
    <property type="term" value="F:anaphase-promoting complex binding"/>
    <property type="evidence" value="ECO:0007669"/>
    <property type="project" value="InterPro"/>
</dbReference>
<dbReference type="OMA" id="DMDMAYF"/>
<comment type="similarity">
    <text evidence="1">Belongs to the WD repeat CDC20/Fizzy family.</text>
</comment>
<feature type="compositionally biased region" description="Low complexity" evidence="8">
    <location>
        <begin position="318"/>
        <end position="330"/>
    </location>
</feature>